<keyword evidence="2" id="KW-1185">Reference proteome</keyword>
<reference evidence="1 2" key="1">
    <citation type="submission" date="2020-01" db="EMBL/GenBank/DDBJ databases">
        <title>Paenibacillus soybeanensis sp. nov. isolated from the nodules of soybean (Glycine max(L.) Merr).</title>
        <authorList>
            <person name="Wang H."/>
        </authorList>
    </citation>
    <scope>NUCLEOTIDE SEQUENCE [LARGE SCALE GENOMIC DNA]</scope>
    <source>
        <strain evidence="1 2">T1</strain>
    </source>
</reference>
<dbReference type="RefSeq" id="WP_161746479.1">
    <property type="nucleotide sequence ID" value="NZ_JAAAMV010000027.1"/>
</dbReference>
<dbReference type="Proteomes" id="UP000665561">
    <property type="component" value="Unassembled WGS sequence"/>
</dbReference>
<dbReference type="Pfam" id="PF14070">
    <property type="entry name" value="YjfB_motility"/>
    <property type="match status" value="1"/>
</dbReference>
<comment type="caution">
    <text evidence="1">The sequence shown here is derived from an EMBL/GenBank/DDBJ whole genome shotgun (WGS) entry which is preliminary data.</text>
</comment>
<dbReference type="InterPro" id="IPR025906">
    <property type="entry name" value="YjfB_motility"/>
</dbReference>
<proteinExistence type="predicted"/>
<evidence type="ECO:0000313" key="1">
    <source>
        <dbReference type="EMBL" id="NBD27460.1"/>
    </source>
</evidence>
<gene>
    <name evidence="1" type="ORF">GT019_26610</name>
</gene>
<accession>A0ABW9XXX4</accession>
<sequence>MDIAAMSISMAQGSLAQAVGIRVLKMATDQSTAQSQQLIQMMQQSVQPNLGGNLDLRV</sequence>
<organism evidence="1 2">
    <name type="scientific">Paenibacillus glycinis</name>
    <dbReference type="NCBI Taxonomy" id="2697035"/>
    <lineage>
        <taxon>Bacteria</taxon>
        <taxon>Bacillati</taxon>
        <taxon>Bacillota</taxon>
        <taxon>Bacilli</taxon>
        <taxon>Bacillales</taxon>
        <taxon>Paenibacillaceae</taxon>
        <taxon>Paenibacillus</taxon>
    </lineage>
</organism>
<protein>
    <submittedName>
        <fullName evidence="1">Motility protein</fullName>
    </submittedName>
</protein>
<evidence type="ECO:0000313" key="2">
    <source>
        <dbReference type="Proteomes" id="UP000665561"/>
    </source>
</evidence>
<name>A0ABW9XXX4_9BACL</name>
<dbReference type="EMBL" id="JAAAMV010000027">
    <property type="protein sequence ID" value="NBD27460.1"/>
    <property type="molecule type" value="Genomic_DNA"/>
</dbReference>